<dbReference type="PRINTS" id="PR00786">
    <property type="entry name" value="NEPRILYSIN"/>
</dbReference>
<evidence type="ECO:0000313" key="11">
    <source>
        <dbReference type="EMBL" id="KAF0683522.1"/>
    </source>
</evidence>
<feature type="domain" description="Peptidase M13 N-terminal" evidence="10">
    <location>
        <begin position="36"/>
        <end position="409"/>
    </location>
</feature>
<sequence length="590" mass="65504">MVKVFTASLLAATALAGSISDLPADMLKVMDTAANPCEDFWQYACGGWLKTAVLPPTRSQISYPDDQITEVTEAIIKNILASNKPKLSEFYNSCMDTATIASLGTTPLDKDLAVIRGANSTEAIVRAAANLSNKGIHILVEPYVMANNEDATHNSLYAFQADLPMDQEYYSDPAKWAFVEAAYREYIEKLFTLSGKSVADAKAAADAIIKFEFKFADVQLTKIELMEAEASSPYNPMTFVEANRKYPLTVGLQLQEHGFNVREGCDESNKVIVYDLSFFDRAEKLVKEQSIETLKTVVEYRLLNQFAPHLSAEFVTANWKFFSGKLKGAKAEPGRESVCRTALDKSVGELVGKYYLEQVYNKNTADRADEMVVLLEGAFKSGLDTADWLDATTRDNAKTKLSKFLHLLGGPKDPKTYDNLTFDAKKYVENRIKVTQDDFKTFLAQFDKPVNKQLWNMKAQEINAYYSPRENKIVFPAAQLQPPYFGGEYDPAQNFGGVGSVIGHEITHGFDNSGRNFDGYGNKKPWWTDAVNAAFVNKSQCIVDQYSAMEVFSEVTPGKSLGKVNGKLTLGETIADNGGLKSSYRAYKEL</sequence>
<feature type="chain" id="PRO_5025632420" description="Peptidase M13 N-terminal domain-containing protein" evidence="8">
    <location>
        <begin position="17"/>
        <end position="590"/>
    </location>
</feature>
<evidence type="ECO:0000256" key="5">
    <source>
        <dbReference type="ARBA" id="ARBA00022801"/>
    </source>
</evidence>
<keyword evidence="3" id="KW-0645">Protease</keyword>
<evidence type="ECO:0000256" key="7">
    <source>
        <dbReference type="ARBA" id="ARBA00023049"/>
    </source>
</evidence>
<evidence type="ECO:0000256" key="8">
    <source>
        <dbReference type="SAM" id="SignalP"/>
    </source>
</evidence>
<dbReference type="GO" id="GO:0005886">
    <property type="term" value="C:plasma membrane"/>
    <property type="evidence" value="ECO:0007669"/>
    <property type="project" value="TreeGrafter"/>
</dbReference>
<feature type="signal peptide" evidence="8">
    <location>
        <begin position="1"/>
        <end position="16"/>
    </location>
</feature>
<keyword evidence="6" id="KW-0862">Zinc</keyword>
<dbReference type="InterPro" id="IPR000718">
    <property type="entry name" value="Peptidase_M13"/>
</dbReference>
<comment type="caution">
    <text evidence="11">The sequence shown here is derived from an EMBL/GenBank/DDBJ whole genome shotgun (WGS) entry which is preliminary data.</text>
</comment>
<keyword evidence="4" id="KW-0479">Metal-binding</keyword>
<dbReference type="Gene3D" id="1.10.1380.10">
    <property type="entry name" value="Neutral endopeptidase , domain2"/>
    <property type="match status" value="1"/>
</dbReference>
<feature type="non-terminal residue" evidence="11">
    <location>
        <position position="590"/>
    </location>
</feature>
<evidence type="ECO:0000256" key="6">
    <source>
        <dbReference type="ARBA" id="ARBA00022833"/>
    </source>
</evidence>
<dbReference type="SUPFAM" id="SSF55486">
    <property type="entry name" value="Metalloproteases ('zincins'), catalytic domain"/>
    <property type="match status" value="1"/>
</dbReference>
<comment type="cofactor">
    <cofactor evidence="1">
        <name>Zn(2+)</name>
        <dbReference type="ChEBI" id="CHEBI:29105"/>
    </cofactor>
</comment>
<dbReference type="Pfam" id="PF01431">
    <property type="entry name" value="Peptidase_M13"/>
    <property type="match status" value="1"/>
</dbReference>
<evidence type="ECO:0008006" key="12">
    <source>
        <dbReference type="Google" id="ProtNLM"/>
    </source>
</evidence>
<dbReference type="EMBL" id="VJMH01007391">
    <property type="protein sequence ID" value="KAF0683522.1"/>
    <property type="molecule type" value="Genomic_DNA"/>
</dbReference>
<dbReference type="PROSITE" id="PS51885">
    <property type="entry name" value="NEPRILYSIN"/>
    <property type="match status" value="1"/>
</dbReference>
<reference evidence="11" key="1">
    <citation type="submission" date="2019-06" db="EMBL/GenBank/DDBJ databases">
        <title>Genomics analysis of Aphanomyces spp. identifies a new class of oomycete effector associated with host adaptation.</title>
        <authorList>
            <person name="Gaulin E."/>
        </authorList>
    </citation>
    <scope>NUCLEOTIDE SEQUENCE</scope>
    <source>
        <strain evidence="11">CBS 578.67</strain>
    </source>
</reference>
<proteinExistence type="inferred from homology"/>
<evidence type="ECO:0000256" key="4">
    <source>
        <dbReference type="ARBA" id="ARBA00022723"/>
    </source>
</evidence>
<accession>A0A6A4XKZ3</accession>
<dbReference type="OrthoDB" id="79219at2759"/>
<dbReference type="GO" id="GO:0004222">
    <property type="term" value="F:metalloendopeptidase activity"/>
    <property type="evidence" value="ECO:0007669"/>
    <property type="project" value="InterPro"/>
</dbReference>
<keyword evidence="5" id="KW-0378">Hydrolase</keyword>
<evidence type="ECO:0000259" key="10">
    <source>
        <dbReference type="Pfam" id="PF05649"/>
    </source>
</evidence>
<dbReference type="GO" id="GO:0046872">
    <property type="term" value="F:metal ion binding"/>
    <property type="evidence" value="ECO:0007669"/>
    <property type="project" value="UniProtKB-KW"/>
</dbReference>
<gene>
    <name evidence="11" type="ORF">As57867_024361</name>
</gene>
<name>A0A6A4XKZ3_9STRA</name>
<dbReference type="InterPro" id="IPR024079">
    <property type="entry name" value="MetalloPept_cat_dom_sf"/>
</dbReference>
<protein>
    <recommendedName>
        <fullName evidence="12">Peptidase M13 N-terminal domain-containing protein</fullName>
    </recommendedName>
</protein>
<dbReference type="CDD" id="cd08662">
    <property type="entry name" value="M13"/>
    <property type="match status" value="1"/>
</dbReference>
<evidence type="ECO:0000256" key="1">
    <source>
        <dbReference type="ARBA" id="ARBA00001947"/>
    </source>
</evidence>
<dbReference type="Pfam" id="PF05649">
    <property type="entry name" value="Peptidase_M13_N"/>
    <property type="match status" value="1"/>
</dbReference>
<dbReference type="InterPro" id="IPR008753">
    <property type="entry name" value="Peptidase_M13_N"/>
</dbReference>
<dbReference type="PANTHER" id="PTHR11733:SF167">
    <property type="entry name" value="FI17812P1-RELATED"/>
    <property type="match status" value="1"/>
</dbReference>
<feature type="domain" description="Peptidase M13 C-terminal" evidence="9">
    <location>
        <begin position="463"/>
        <end position="589"/>
    </location>
</feature>
<organism evidence="11">
    <name type="scientific">Aphanomyces stellatus</name>
    <dbReference type="NCBI Taxonomy" id="120398"/>
    <lineage>
        <taxon>Eukaryota</taxon>
        <taxon>Sar</taxon>
        <taxon>Stramenopiles</taxon>
        <taxon>Oomycota</taxon>
        <taxon>Saprolegniomycetes</taxon>
        <taxon>Saprolegniales</taxon>
        <taxon>Verrucalvaceae</taxon>
        <taxon>Aphanomyces</taxon>
    </lineage>
</organism>
<dbReference type="InterPro" id="IPR042089">
    <property type="entry name" value="Peptidase_M13_dom_2"/>
</dbReference>
<comment type="similarity">
    <text evidence="2">Belongs to the peptidase M13 family.</text>
</comment>
<keyword evidence="8" id="KW-0732">Signal</keyword>
<dbReference type="InterPro" id="IPR018497">
    <property type="entry name" value="Peptidase_M13_C"/>
</dbReference>
<dbReference type="Gene3D" id="3.40.390.10">
    <property type="entry name" value="Collagenase (Catalytic Domain)"/>
    <property type="match status" value="1"/>
</dbReference>
<dbReference type="PANTHER" id="PTHR11733">
    <property type="entry name" value="ZINC METALLOPROTEASE FAMILY M13 NEPRILYSIN-RELATED"/>
    <property type="match status" value="1"/>
</dbReference>
<keyword evidence="7" id="KW-0482">Metalloprotease</keyword>
<evidence type="ECO:0000256" key="3">
    <source>
        <dbReference type="ARBA" id="ARBA00022670"/>
    </source>
</evidence>
<evidence type="ECO:0000256" key="2">
    <source>
        <dbReference type="ARBA" id="ARBA00007357"/>
    </source>
</evidence>
<dbReference type="AlphaFoldDB" id="A0A6A4XKZ3"/>
<dbReference type="GO" id="GO:0016485">
    <property type="term" value="P:protein processing"/>
    <property type="evidence" value="ECO:0007669"/>
    <property type="project" value="TreeGrafter"/>
</dbReference>
<evidence type="ECO:0000259" key="9">
    <source>
        <dbReference type="Pfam" id="PF01431"/>
    </source>
</evidence>